<keyword evidence="9" id="KW-0628">Postsynaptic cell membrane</keyword>
<evidence type="ECO:0000256" key="3">
    <source>
        <dbReference type="ARBA" id="ARBA00022989"/>
    </source>
</evidence>
<feature type="domain" description="G-protein coupled receptors family 1 profile" evidence="12">
    <location>
        <begin position="1"/>
        <end position="121"/>
    </location>
</feature>
<evidence type="ECO:0000256" key="4">
    <source>
        <dbReference type="ARBA" id="ARBA00023018"/>
    </source>
</evidence>
<evidence type="ECO:0000256" key="10">
    <source>
        <dbReference type="ARBA" id="ARBA00034104"/>
    </source>
</evidence>
<dbReference type="GO" id="GO:0016907">
    <property type="term" value="F:G protein-coupled acetylcholine receptor activity"/>
    <property type="evidence" value="ECO:0007669"/>
    <property type="project" value="InterPro"/>
</dbReference>
<evidence type="ECO:0000256" key="9">
    <source>
        <dbReference type="ARBA" id="ARBA00023257"/>
    </source>
</evidence>
<evidence type="ECO:0000256" key="6">
    <source>
        <dbReference type="ARBA" id="ARBA00023136"/>
    </source>
</evidence>
<dbReference type="Gene3D" id="1.20.1070.10">
    <property type="entry name" value="Rhodopsin 7-helix transmembrane proteins"/>
    <property type="match status" value="1"/>
</dbReference>
<dbReference type="SUPFAM" id="SSF81321">
    <property type="entry name" value="Family A G protein-coupled receptor-like"/>
    <property type="match status" value="1"/>
</dbReference>
<keyword evidence="3 11" id="KW-1133">Transmembrane helix</keyword>
<dbReference type="EMBL" id="BFAA01312766">
    <property type="protein sequence ID" value="GCB86556.1"/>
    <property type="molecule type" value="Genomic_DNA"/>
</dbReference>
<keyword evidence="7" id="KW-0675">Receptor</keyword>
<dbReference type="GO" id="GO:0030425">
    <property type="term" value="C:dendrite"/>
    <property type="evidence" value="ECO:0007669"/>
    <property type="project" value="TreeGrafter"/>
</dbReference>
<evidence type="ECO:0000256" key="7">
    <source>
        <dbReference type="ARBA" id="ARBA00023170"/>
    </source>
</evidence>
<comment type="subcellular location">
    <subcellularLocation>
        <location evidence="10">Postsynaptic cell membrane</location>
        <topology evidence="10">Multi-pass membrane protein</topology>
    </subcellularLocation>
</comment>
<evidence type="ECO:0000256" key="1">
    <source>
        <dbReference type="ARBA" id="ARBA00022475"/>
    </source>
</evidence>
<keyword evidence="2 11" id="KW-0812">Transmembrane</keyword>
<dbReference type="Pfam" id="PF00001">
    <property type="entry name" value="7tm_1"/>
    <property type="match status" value="1"/>
</dbReference>
<keyword evidence="1" id="KW-1003">Cell membrane</keyword>
<evidence type="ECO:0000256" key="5">
    <source>
        <dbReference type="ARBA" id="ARBA00023040"/>
    </source>
</evidence>
<keyword evidence="8" id="KW-0807">Transducer</keyword>
<sequence length="147" mass="16455">MENLELSCINIISKIKNGDDSGRGIEPSAGNKDGNGGAIRAETMIIRMNTTTPEKRKRAASREKKVTRTVLAICLVFIITLSPYFIMVLIYTICSSCVPYIAWTIGCWLCYVNSTFNPACYALCNPSFKKTFKCLLMCQYENISTIR</sequence>
<gene>
    <name evidence="13" type="ORF">scyTo_0027254</name>
</gene>
<evidence type="ECO:0000259" key="12">
    <source>
        <dbReference type="PROSITE" id="PS50262"/>
    </source>
</evidence>
<keyword evidence="4" id="KW-0770">Synapse</keyword>
<comment type="caution">
    <text evidence="13">The sequence shown here is derived from an EMBL/GenBank/DDBJ whole genome shotgun (WGS) entry which is preliminary data.</text>
</comment>
<feature type="transmembrane region" description="Helical" evidence="11">
    <location>
        <begin position="66"/>
        <end position="91"/>
    </location>
</feature>
<dbReference type="InterPro" id="IPR000995">
    <property type="entry name" value="Musac_Ach_rcpt"/>
</dbReference>
<keyword evidence="14" id="KW-1185">Reference proteome</keyword>
<dbReference type="PANTHER" id="PTHR24247:SF180">
    <property type="entry name" value="MUSCARINIC ACETYLCHOLINE RECEPTOR M4"/>
    <property type="match status" value="1"/>
</dbReference>
<name>A0A401QMF3_SCYTO</name>
<evidence type="ECO:0000313" key="13">
    <source>
        <dbReference type="EMBL" id="GCB86556.1"/>
    </source>
</evidence>
<dbReference type="OrthoDB" id="10071887at2759"/>
<reference evidence="13 14" key="1">
    <citation type="journal article" date="2018" name="Nat. Ecol. Evol.">
        <title>Shark genomes provide insights into elasmobranch evolution and the origin of vertebrates.</title>
        <authorList>
            <person name="Hara Y"/>
            <person name="Yamaguchi K"/>
            <person name="Onimaru K"/>
            <person name="Kadota M"/>
            <person name="Koyanagi M"/>
            <person name="Keeley SD"/>
            <person name="Tatsumi K"/>
            <person name="Tanaka K"/>
            <person name="Motone F"/>
            <person name="Kageyama Y"/>
            <person name="Nozu R"/>
            <person name="Adachi N"/>
            <person name="Nishimura O"/>
            <person name="Nakagawa R"/>
            <person name="Tanegashima C"/>
            <person name="Kiyatake I"/>
            <person name="Matsumoto R"/>
            <person name="Murakumo K"/>
            <person name="Nishida K"/>
            <person name="Terakita A"/>
            <person name="Kuratani S"/>
            <person name="Sato K"/>
            <person name="Hyodo S Kuraku.S."/>
        </authorList>
    </citation>
    <scope>NUCLEOTIDE SEQUENCE [LARGE SCALE GENOMIC DNA]</scope>
</reference>
<dbReference type="GO" id="GO:0007187">
    <property type="term" value="P:G protein-coupled receptor signaling pathway, coupled to cyclic nucleotide second messenger"/>
    <property type="evidence" value="ECO:0007669"/>
    <property type="project" value="TreeGrafter"/>
</dbReference>
<protein>
    <recommendedName>
        <fullName evidence="12">G-protein coupled receptors family 1 profile domain-containing protein</fullName>
    </recommendedName>
</protein>
<dbReference type="Proteomes" id="UP000288216">
    <property type="component" value="Unassembled WGS sequence"/>
</dbReference>
<dbReference type="GO" id="GO:0007197">
    <property type="term" value="P:adenylate cyclase-inhibiting G protein-coupled acetylcholine receptor signaling pathway"/>
    <property type="evidence" value="ECO:0007669"/>
    <property type="project" value="TreeGrafter"/>
</dbReference>
<dbReference type="PRINTS" id="PR00243">
    <property type="entry name" value="MUSCARINICR"/>
</dbReference>
<proteinExistence type="predicted"/>
<evidence type="ECO:0000256" key="11">
    <source>
        <dbReference type="SAM" id="Phobius"/>
    </source>
</evidence>
<keyword evidence="6 11" id="KW-0472">Membrane</keyword>
<dbReference type="AlphaFoldDB" id="A0A401QMF3"/>
<evidence type="ECO:0000256" key="8">
    <source>
        <dbReference type="ARBA" id="ARBA00023224"/>
    </source>
</evidence>
<dbReference type="InterPro" id="IPR000276">
    <property type="entry name" value="GPCR_Rhodpsn"/>
</dbReference>
<organism evidence="13 14">
    <name type="scientific">Scyliorhinus torazame</name>
    <name type="common">Cloudy catshark</name>
    <name type="synonym">Catulus torazame</name>
    <dbReference type="NCBI Taxonomy" id="75743"/>
    <lineage>
        <taxon>Eukaryota</taxon>
        <taxon>Metazoa</taxon>
        <taxon>Chordata</taxon>
        <taxon>Craniata</taxon>
        <taxon>Vertebrata</taxon>
        <taxon>Chondrichthyes</taxon>
        <taxon>Elasmobranchii</taxon>
        <taxon>Galeomorphii</taxon>
        <taxon>Galeoidea</taxon>
        <taxon>Carcharhiniformes</taxon>
        <taxon>Scyliorhinidae</taxon>
        <taxon>Scyliorhinus</taxon>
    </lineage>
</organism>
<evidence type="ECO:0000313" key="14">
    <source>
        <dbReference type="Proteomes" id="UP000288216"/>
    </source>
</evidence>
<dbReference type="GO" id="GO:0004993">
    <property type="term" value="F:G protein-coupled serotonin receptor activity"/>
    <property type="evidence" value="ECO:0007669"/>
    <property type="project" value="TreeGrafter"/>
</dbReference>
<dbReference type="STRING" id="75743.A0A401QMF3"/>
<evidence type="ECO:0000256" key="2">
    <source>
        <dbReference type="ARBA" id="ARBA00022692"/>
    </source>
</evidence>
<dbReference type="PRINTS" id="PR00237">
    <property type="entry name" value="GPCRRHODOPSN"/>
</dbReference>
<accession>A0A401QMF3</accession>
<keyword evidence="5" id="KW-0297">G-protein coupled receptor</keyword>
<dbReference type="InterPro" id="IPR017452">
    <property type="entry name" value="GPCR_Rhodpsn_7TM"/>
</dbReference>
<dbReference type="PANTHER" id="PTHR24247">
    <property type="entry name" value="5-HYDROXYTRYPTAMINE RECEPTOR"/>
    <property type="match status" value="1"/>
</dbReference>
<dbReference type="GO" id="GO:0045211">
    <property type="term" value="C:postsynaptic membrane"/>
    <property type="evidence" value="ECO:0007669"/>
    <property type="project" value="UniProtKB-SubCell"/>
</dbReference>
<dbReference type="PROSITE" id="PS50262">
    <property type="entry name" value="G_PROTEIN_RECEP_F1_2"/>
    <property type="match status" value="1"/>
</dbReference>